<reference evidence="1 2" key="1">
    <citation type="submission" date="2020-02" db="EMBL/GenBank/DDBJ databases">
        <title>Genome sequencing for Draconibacterium sp. strain M1.</title>
        <authorList>
            <person name="Park S.-J."/>
        </authorList>
    </citation>
    <scope>NUCLEOTIDE SEQUENCE [LARGE SCALE GENOMIC DNA]</scope>
    <source>
        <strain evidence="1 2">M1</strain>
    </source>
</reference>
<dbReference type="Proteomes" id="UP000474630">
    <property type="component" value="Chromosome"/>
</dbReference>
<evidence type="ECO:0000313" key="1">
    <source>
        <dbReference type="EMBL" id="QIA06432.1"/>
    </source>
</evidence>
<evidence type="ECO:0000313" key="2">
    <source>
        <dbReference type="Proteomes" id="UP000474630"/>
    </source>
</evidence>
<dbReference type="AlphaFoldDB" id="A0A6C0R922"/>
<dbReference type="EMBL" id="CP048409">
    <property type="protein sequence ID" value="QIA06432.1"/>
    <property type="molecule type" value="Genomic_DNA"/>
</dbReference>
<sequence>MNEIEFHKKRIELTRGIIAGYKKDKELAILDSQRKGKRADTYFEQLLEFKIAIDKRIAMCSEDFKESEVFLNARGINPYPMTTEEKKQFKKEYPDPYRWRWPAWLREPIKKLFTKNKGDSTAAL</sequence>
<dbReference type="KEGG" id="drc:G0Q07_01220"/>
<dbReference type="RefSeq" id="WP_163344365.1">
    <property type="nucleotide sequence ID" value="NZ_CP048409.1"/>
</dbReference>
<accession>A0A6C0R922</accession>
<name>A0A6C0R922_9BACT</name>
<organism evidence="1 2">
    <name type="scientific">Draconibacterium halophilum</name>
    <dbReference type="NCBI Taxonomy" id="2706887"/>
    <lineage>
        <taxon>Bacteria</taxon>
        <taxon>Pseudomonadati</taxon>
        <taxon>Bacteroidota</taxon>
        <taxon>Bacteroidia</taxon>
        <taxon>Marinilabiliales</taxon>
        <taxon>Prolixibacteraceae</taxon>
        <taxon>Draconibacterium</taxon>
    </lineage>
</organism>
<proteinExistence type="predicted"/>
<gene>
    <name evidence="1" type="ORF">G0Q07_01220</name>
</gene>
<protein>
    <submittedName>
        <fullName evidence="1">Uncharacterized protein</fullName>
    </submittedName>
</protein>
<keyword evidence="2" id="KW-1185">Reference proteome</keyword>